<feature type="compositionally biased region" description="Polar residues" evidence="1">
    <location>
        <begin position="1"/>
        <end position="13"/>
    </location>
</feature>
<organism evidence="3 4">
    <name type="scientific">Seiridium cardinale</name>
    <dbReference type="NCBI Taxonomy" id="138064"/>
    <lineage>
        <taxon>Eukaryota</taxon>
        <taxon>Fungi</taxon>
        <taxon>Dikarya</taxon>
        <taxon>Ascomycota</taxon>
        <taxon>Pezizomycotina</taxon>
        <taxon>Sordariomycetes</taxon>
        <taxon>Xylariomycetidae</taxon>
        <taxon>Amphisphaeriales</taxon>
        <taxon>Sporocadaceae</taxon>
        <taxon>Seiridium</taxon>
    </lineage>
</organism>
<feature type="domain" description="PD-(D/E)XK nuclease-like" evidence="2">
    <location>
        <begin position="128"/>
        <end position="476"/>
    </location>
</feature>
<evidence type="ECO:0000313" key="4">
    <source>
        <dbReference type="Proteomes" id="UP001465668"/>
    </source>
</evidence>
<sequence>MAISPSTPSNMGPSQADMLQKRGRSHEEGDQYNDATRRAFVAPKQLTANHHRVRASSPVKNVPDLRHLEKPIHVRDLGATHLRDDIKSLYLNLESIGTLREAFSLEVQNLLHSSEEPIQLPCFRGPESHNAQEARSIFDTMCNIVDAALVSQRRQRHGAAWNNLVHTPLLEVAFGSYPPSMRSHRCGMTQDSNHQQQEQNLKPVSVRFEPAMMVTIALPWIPRLSPDVFLDKMDLESINPYPNDIAFSASVGDVLRSYTLSEPYGAAHISEVRDNLHARSDSKKVDYVVVLDMQEDTPLQKIISALVTNATLQSQRLGYDTLPIHVNQTTYGPVAENPIAVSIYTMSDSDTDDPLTQLGIWVAAWHKRMKTLWSARQFEILDMGFHNIGTRSQHANQQTAPMSSLAEEQVLSDPLLVSLPLIVTQEHQWQIYFACDRGHSIDLYGPLNIGSTATILDAYTLLGSLQAVRRWIETDFYAAMKAWFACNE</sequence>
<evidence type="ECO:0000313" key="3">
    <source>
        <dbReference type="EMBL" id="KAK9779605.1"/>
    </source>
</evidence>
<accession>A0ABR2Y1E5</accession>
<gene>
    <name evidence="3" type="ORF">SCAR479_03671</name>
</gene>
<feature type="region of interest" description="Disordered" evidence="1">
    <location>
        <begin position="1"/>
        <end position="34"/>
    </location>
</feature>
<proteinExistence type="predicted"/>
<dbReference type="Pfam" id="PF20516">
    <property type="entry name" value="PDDEXK_12"/>
    <property type="match status" value="1"/>
</dbReference>
<protein>
    <submittedName>
        <fullName evidence="3">PD-(D/E)XK nuclease-like domain-containing protein</fullName>
    </submittedName>
</protein>
<comment type="caution">
    <text evidence="3">The sequence shown here is derived from an EMBL/GenBank/DDBJ whole genome shotgun (WGS) entry which is preliminary data.</text>
</comment>
<evidence type="ECO:0000256" key="1">
    <source>
        <dbReference type="SAM" id="MobiDB-lite"/>
    </source>
</evidence>
<reference evidence="3 4" key="1">
    <citation type="submission" date="2024-02" db="EMBL/GenBank/DDBJ databases">
        <title>First draft genome assembly of two strains of Seiridium cardinale.</title>
        <authorList>
            <person name="Emiliani G."/>
            <person name="Scali E."/>
        </authorList>
    </citation>
    <scope>NUCLEOTIDE SEQUENCE [LARGE SCALE GENOMIC DNA]</scope>
    <source>
        <strain evidence="3 4">BM-138-000479</strain>
    </source>
</reference>
<evidence type="ECO:0000259" key="2">
    <source>
        <dbReference type="Pfam" id="PF20516"/>
    </source>
</evidence>
<dbReference type="EMBL" id="JARVKM010000010">
    <property type="protein sequence ID" value="KAK9779605.1"/>
    <property type="molecule type" value="Genomic_DNA"/>
</dbReference>
<name>A0ABR2Y1E5_9PEZI</name>
<dbReference type="InterPro" id="IPR046797">
    <property type="entry name" value="PDDEXK_12"/>
</dbReference>
<keyword evidence="4" id="KW-1185">Reference proteome</keyword>
<dbReference type="Proteomes" id="UP001465668">
    <property type="component" value="Unassembled WGS sequence"/>
</dbReference>